<dbReference type="RefSeq" id="WP_052377568.1">
    <property type="nucleotide sequence ID" value="NZ_ATLK01000002.1"/>
</dbReference>
<evidence type="ECO:0000256" key="2">
    <source>
        <dbReference type="SAM" id="Phobius"/>
    </source>
</evidence>
<dbReference type="InterPro" id="IPR005046">
    <property type="entry name" value="DUF285"/>
</dbReference>
<dbReference type="Proteomes" id="UP000028730">
    <property type="component" value="Unassembled WGS sequence"/>
</dbReference>
<sequence length="860" mass="88139">MVTREEGKGLARWSRALVGMLGTVAMLGGLFASLPASAGEVAPAWASTAVGAARGASRDAMAGAVDPDHGEAGKDASTAGAGLAAKKAAAVPVKAPVSGDVKKEAPGAQAGPVVSAQTGGVCAGQSAVDSGDGWCAADAGNGMYAVHVTGKAALQGKKTSSWVLDFYAEFGNLDRNNVVSVSIDNPIQLVAGDYVHLGGMQSLTKVTGLANIKGATDLSYAFEADFMLRTLDVSGLDTSQVTNMSYMFKDANALASLDVSRWDTSQVTNMSHMFDGTSLTSLEVSNWKTGKVEDMSYMFTYVSGLASLDVSRWDTSKVTNMASMFMNTAGVSSLDVSRWDTSKVTNMASMFSTAIGLMSLDVSGWDTRNVTDMSYMFTYALGLASLDVSNWKTGNVQNMSHMFDGASALASLDLSGWDTSQVTNMEYMFDNASALASLKLGPNAYFGDNAGVSSLSGRWVQVDPSAEGGACYVKDGDQASCSTVDPDQGLLRRPADGAKVRTAPVTYKRGVLVSFKYVGEDGKALASDVVSGLGLPVSKAGASDGRFSLSLPDNSVWRLKGVSSSVSSDSCAGGVLSGVYGVSDRTVTVTLARKPAGRVSFRYVGQDGKSLPVQVAGAMASRSPVKCEVDGKKSDCRAGDYFKIGPAAGYKFTGVRDLRGSTDAKVAADGKSLGVVLGTGDSELEIMVGVDPVAPVRLAGKVSFEYVDMDGKSLPVQVAAAMASRSPKDGVVGAHVSVPVAPGYLFDHADGSTGVTIKQDGRIADVVLGEQPRTVTLVVKADPAANRGSGNGVAAGASSSESGSSGLSTAAPAPASVLSKTGAVAGVAVLLSLVLLAAGGGLSVLRWTRKGKGADSSLTV</sequence>
<evidence type="ECO:0000313" key="3">
    <source>
        <dbReference type="EMBL" id="KFF30538.1"/>
    </source>
</evidence>
<protein>
    <submittedName>
        <fullName evidence="3">Putative surface protein</fullName>
    </submittedName>
</protein>
<dbReference type="AlphaFoldDB" id="A0A086BNM4"/>
<dbReference type="NCBIfam" id="TIGR02167">
    <property type="entry name" value="Liste_lipo_26"/>
    <property type="match status" value="8"/>
</dbReference>
<evidence type="ECO:0000256" key="1">
    <source>
        <dbReference type="SAM" id="MobiDB-lite"/>
    </source>
</evidence>
<evidence type="ECO:0000313" key="4">
    <source>
        <dbReference type="Proteomes" id="UP000028730"/>
    </source>
</evidence>
<accession>A0A086BNM4</accession>
<keyword evidence="4" id="KW-1185">Reference proteome</keyword>
<name>A0A086BNM4_9BIFI</name>
<organism evidence="3 4">
    <name type="scientific">Bifidobacterium bombi DSM 19703</name>
    <dbReference type="NCBI Taxonomy" id="1341695"/>
    <lineage>
        <taxon>Bacteria</taxon>
        <taxon>Bacillati</taxon>
        <taxon>Actinomycetota</taxon>
        <taxon>Actinomycetes</taxon>
        <taxon>Bifidobacteriales</taxon>
        <taxon>Bifidobacteriaceae</taxon>
        <taxon>Bifidobacterium</taxon>
    </lineage>
</organism>
<keyword evidence="2" id="KW-1133">Transmembrane helix</keyword>
<reference evidence="3 4" key="1">
    <citation type="journal article" date="2014" name="Appl. Environ. Microbiol.">
        <title>Genomic encyclopedia of type strains of the genus Bifidobacterium.</title>
        <authorList>
            <person name="Milani C."/>
            <person name="Lugli G.A."/>
            <person name="Duranti S."/>
            <person name="Turroni F."/>
            <person name="Bottacini F."/>
            <person name="Mangifesta M."/>
            <person name="Sanchez B."/>
            <person name="Viappiani A."/>
            <person name="Mancabelli L."/>
            <person name="Taminiau B."/>
            <person name="Delcenserie V."/>
            <person name="Barrangou R."/>
            <person name="Margolles A."/>
            <person name="van Sinderen D."/>
            <person name="Ventura M."/>
        </authorList>
    </citation>
    <scope>NUCLEOTIDE SEQUENCE [LARGE SCALE GENOMIC DNA]</scope>
    <source>
        <strain evidence="3 4">DSM 19703</strain>
    </source>
</reference>
<feature type="region of interest" description="Disordered" evidence="1">
    <location>
        <begin position="788"/>
        <end position="812"/>
    </location>
</feature>
<proteinExistence type="predicted"/>
<feature type="transmembrane region" description="Helical" evidence="2">
    <location>
        <begin position="823"/>
        <end position="845"/>
    </location>
</feature>
<feature type="compositionally biased region" description="Low complexity" evidence="1">
    <location>
        <begin position="788"/>
        <end position="811"/>
    </location>
</feature>
<gene>
    <name evidence="3" type="ORF">BBOMB_1393</name>
</gene>
<dbReference type="InterPro" id="IPR032675">
    <property type="entry name" value="LRR_dom_sf"/>
</dbReference>
<dbReference type="EMBL" id="ATLK01000002">
    <property type="protein sequence ID" value="KFF30538.1"/>
    <property type="molecule type" value="Genomic_DNA"/>
</dbReference>
<dbReference type="Pfam" id="PF03382">
    <property type="entry name" value="DUF285"/>
    <property type="match status" value="1"/>
</dbReference>
<dbReference type="STRING" id="1341695.BBOMB_1393"/>
<keyword evidence="2" id="KW-0472">Membrane</keyword>
<dbReference type="eggNOG" id="COG4886">
    <property type="taxonomic scope" value="Bacteria"/>
</dbReference>
<dbReference type="Gene3D" id="3.80.10.10">
    <property type="entry name" value="Ribonuclease Inhibitor"/>
    <property type="match status" value="1"/>
</dbReference>
<dbReference type="SUPFAM" id="SSF52047">
    <property type="entry name" value="RNI-like"/>
    <property type="match status" value="1"/>
</dbReference>
<comment type="caution">
    <text evidence="3">The sequence shown here is derived from an EMBL/GenBank/DDBJ whole genome shotgun (WGS) entry which is preliminary data.</text>
</comment>
<keyword evidence="2" id="KW-0812">Transmembrane</keyword>
<dbReference type="InterPro" id="IPR011889">
    <property type="entry name" value="Liste_lipo_26"/>
</dbReference>